<feature type="region of interest" description="Disordered" evidence="1">
    <location>
        <begin position="1"/>
        <end position="98"/>
    </location>
</feature>
<dbReference type="HOGENOM" id="CLU_843046_0_0_1"/>
<dbReference type="EMBL" id="CP000581">
    <property type="protein sequence ID" value="ABO94191.1"/>
    <property type="molecule type" value="Genomic_DNA"/>
</dbReference>
<proteinExistence type="predicted"/>
<accession>A4RRH0</accession>
<evidence type="ECO:0000313" key="3">
    <source>
        <dbReference type="Proteomes" id="UP000001568"/>
    </source>
</evidence>
<protein>
    <submittedName>
        <fullName evidence="2">Uncharacterized protein</fullName>
    </submittedName>
</protein>
<gene>
    <name evidence="2" type="ORF">OSTLU_92166</name>
</gene>
<dbReference type="AlphaFoldDB" id="A4RRH0"/>
<organism evidence="2 3">
    <name type="scientific">Ostreococcus lucimarinus (strain CCE9901)</name>
    <dbReference type="NCBI Taxonomy" id="436017"/>
    <lineage>
        <taxon>Eukaryota</taxon>
        <taxon>Viridiplantae</taxon>
        <taxon>Chlorophyta</taxon>
        <taxon>Mamiellophyceae</taxon>
        <taxon>Mamiellales</taxon>
        <taxon>Bathycoccaceae</taxon>
        <taxon>Ostreococcus</taxon>
    </lineage>
</organism>
<evidence type="ECO:0000313" key="2">
    <source>
        <dbReference type="EMBL" id="ABO94191.1"/>
    </source>
</evidence>
<dbReference type="Gramene" id="ABO94191">
    <property type="protein sequence ID" value="ABO94191"/>
    <property type="gene ID" value="OSTLU_92166"/>
</dbReference>
<feature type="compositionally biased region" description="Basic and acidic residues" evidence="1">
    <location>
        <begin position="68"/>
        <end position="80"/>
    </location>
</feature>
<evidence type="ECO:0000256" key="1">
    <source>
        <dbReference type="SAM" id="MobiDB-lite"/>
    </source>
</evidence>
<name>A4RRH0_OSTLU</name>
<sequence length="330" mass="36176">MDLKSRGFKIQKRRRPMEEGELCCGDDVGNDDDDERENQSTPPGAHGASTPSASSYGSWGRGRVAKKTTPETSERDDAVTRDGAPTPSATKSSDQNENMVACERVGGGIESGMGGNGNPHADAKALKKFADGLWAARKEKNDPATKLRMMKTYAESVISFVEAAARTSDQEKKKMNYRGDVDFALFVEKVCSTCYATEMGRNADFSFRCMALRALILRLSVACSVRVMKLNTYAAADAIKDADDEAVIAELKNYQKDTRAMTESMSRVSSHLRTLKTMVPENRADVARVCEYLLDFASDGGLGTETTLRVVDDAHEVLTKIFSMKTLEDK</sequence>
<reference evidence="2 3" key="1">
    <citation type="journal article" date="2007" name="Proc. Natl. Acad. Sci. U.S.A.">
        <title>The tiny eukaryote Ostreococcus provides genomic insights into the paradox of plankton speciation.</title>
        <authorList>
            <person name="Palenik B."/>
            <person name="Grimwood J."/>
            <person name="Aerts A."/>
            <person name="Rouze P."/>
            <person name="Salamov A."/>
            <person name="Putnam N."/>
            <person name="Dupont C."/>
            <person name="Jorgensen R."/>
            <person name="Derelle E."/>
            <person name="Rombauts S."/>
            <person name="Zhou K."/>
            <person name="Otillar R."/>
            <person name="Merchant S.S."/>
            <person name="Podell S."/>
            <person name="Gaasterland T."/>
            <person name="Napoli C."/>
            <person name="Gendler K."/>
            <person name="Manuell A."/>
            <person name="Tai V."/>
            <person name="Vallon O."/>
            <person name="Piganeau G."/>
            <person name="Jancek S."/>
            <person name="Heijde M."/>
            <person name="Jabbari K."/>
            <person name="Bowler C."/>
            <person name="Lohr M."/>
            <person name="Robbens S."/>
            <person name="Werner G."/>
            <person name="Dubchak I."/>
            <person name="Pazour G.J."/>
            <person name="Ren Q."/>
            <person name="Paulsen I."/>
            <person name="Delwiche C."/>
            <person name="Schmutz J."/>
            <person name="Rokhsar D."/>
            <person name="Van de Peer Y."/>
            <person name="Moreau H."/>
            <person name="Grigoriev I.V."/>
        </authorList>
    </citation>
    <scope>NUCLEOTIDE SEQUENCE [LARGE SCALE GENOMIC DNA]</scope>
    <source>
        <strain evidence="2 3">CCE9901</strain>
    </source>
</reference>
<dbReference type="Proteomes" id="UP000001568">
    <property type="component" value="Chromosome 1"/>
</dbReference>
<dbReference type="GeneID" id="4999489"/>
<feature type="compositionally biased region" description="Basic residues" evidence="1">
    <location>
        <begin position="1"/>
        <end position="15"/>
    </location>
</feature>
<dbReference type="KEGG" id="olu:OSTLU_92166"/>
<feature type="compositionally biased region" description="Polar residues" evidence="1">
    <location>
        <begin position="87"/>
        <end position="98"/>
    </location>
</feature>
<dbReference type="RefSeq" id="XP_001415899.1">
    <property type="nucleotide sequence ID" value="XM_001415862.1"/>
</dbReference>
<dbReference type="OrthoDB" id="10588560at2759"/>
<keyword evidence="3" id="KW-1185">Reference proteome</keyword>